<sequence length="242" mass="27700">MSDDSFRQAVRDAWGGECLICGRSPESWLNTMWGERRQDKLSLHHINGDDTDDRVANVIPLCQSCHVYIHKVDEPPYRQWHRQLPIDHRNAWNAHYKEYYEGPRLNSKQAEWFFGDDDATPRSEKYRRHEPTDPDQDSSESDPDDDASSADAQSDTTEAETASAAADDPELDKAGSSTAPGFDDGTVTIEFAPAKSVRQRLRFVDRDDGPGWWRLDEKWTGCRWRTVGREPVTEVEVTDLTE</sequence>
<keyword evidence="3" id="KW-0540">Nuclease</keyword>
<keyword evidence="4" id="KW-0614">Plasmid</keyword>
<gene>
    <name evidence="3" type="ORF">C436_21830</name>
    <name evidence="4" type="ORF">KDQ40_21805</name>
</gene>
<protein>
    <submittedName>
        <fullName evidence="3">HNH endonuclease</fullName>
    </submittedName>
</protein>
<feature type="domain" description="HNH nuclease" evidence="2">
    <location>
        <begin position="5"/>
        <end position="67"/>
    </location>
</feature>
<feature type="compositionally biased region" description="Acidic residues" evidence="1">
    <location>
        <begin position="133"/>
        <end position="148"/>
    </location>
</feature>
<dbReference type="EMBL" id="AOLR01000080">
    <property type="protein sequence ID" value="EMA06181.1"/>
    <property type="molecule type" value="Genomic_DNA"/>
</dbReference>
<dbReference type="AlphaFoldDB" id="M0JB15"/>
<evidence type="ECO:0000313" key="5">
    <source>
        <dbReference type="Proteomes" id="UP000011659"/>
    </source>
</evidence>
<dbReference type="SMART" id="SM00507">
    <property type="entry name" value="HNHc"/>
    <property type="match status" value="1"/>
</dbReference>
<dbReference type="RefSeq" id="WP_004967098.1">
    <property type="nucleotide sequence ID" value="NZ_AOLR01000080.1"/>
</dbReference>
<dbReference type="PATRIC" id="fig|662476.7.peg.4332"/>
<proteinExistence type="predicted"/>
<accession>M0JB15</accession>
<dbReference type="OrthoDB" id="11472at2157"/>
<dbReference type="InterPro" id="IPR003615">
    <property type="entry name" value="HNH_nuc"/>
</dbReference>
<feature type="compositionally biased region" description="Low complexity" evidence="1">
    <location>
        <begin position="149"/>
        <end position="166"/>
    </location>
</feature>
<dbReference type="EMBL" id="CP073371">
    <property type="protein sequence ID" value="QUJ74762.1"/>
    <property type="molecule type" value="Genomic_DNA"/>
</dbReference>
<organism evidence="3 5">
    <name type="scientific">Haloarcula marismortui ATCC 33800</name>
    <dbReference type="NCBI Taxonomy" id="662476"/>
    <lineage>
        <taxon>Archaea</taxon>
        <taxon>Methanobacteriati</taxon>
        <taxon>Methanobacteriota</taxon>
        <taxon>Stenosarchaea group</taxon>
        <taxon>Halobacteria</taxon>
        <taxon>Halobacteriales</taxon>
        <taxon>Haloarculaceae</taxon>
        <taxon>Haloarcula</taxon>
    </lineage>
</organism>
<keyword evidence="3" id="KW-0378">Hydrolase</keyword>
<name>M0JB15_9EURY</name>
<evidence type="ECO:0000259" key="2">
    <source>
        <dbReference type="SMART" id="SM00507"/>
    </source>
</evidence>
<geneLocation type="plasmid" evidence="4 6">
    <name>pHsi204</name>
</geneLocation>
<reference evidence="4" key="2">
    <citation type="submission" date="2021-04" db="EMBL/GenBank/DDBJ databases">
        <title>Complete Genome sequence and Methylome Analysis of the Haloarchaeon Haloarcula sinaiiensis.</title>
        <authorList>
            <person name="Fomenkov A."/>
            <person name="DasSarma P."/>
            <person name="DasSarma S."/>
            <person name="Roberts R.J."/>
        </authorList>
    </citation>
    <scope>NUCLEOTIDE SEQUENCE</scope>
    <source>
        <strain evidence="4">ATCC 33800</strain>
        <plasmid evidence="4">pHsi204</plasmid>
    </source>
</reference>
<keyword evidence="5" id="KW-1185">Reference proteome</keyword>
<keyword evidence="3" id="KW-0255">Endonuclease</keyword>
<dbReference type="GeneID" id="64825651"/>
<feature type="compositionally biased region" description="Basic and acidic residues" evidence="1">
    <location>
        <begin position="119"/>
        <end position="132"/>
    </location>
</feature>
<dbReference type="KEGG" id="hsin:KDQ40_21805"/>
<reference evidence="3 5" key="1">
    <citation type="journal article" date="2014" name="PLoS Genet.">
        <title>Phylogenetically driven sequencing of extremely halophilic archaea reveals strategies for static and dynamic osmo-response.</title>
        <authorList>
            <person name="Becker E.A."/>
            <person name="Seitzer P.M."/>
            <person name="Tritt A."/>
            <person name="Larsen D."/>
            <person name="Krusor M."/>
            <person name="Yao A.I."/>
            <person name="Wu D."/>
            <person name="Madern D."/>
            <person name="Eisen J.A."/>
            <person name="Darling A.E."/>
            <person name="Facciotti M.T."/>
        </authorList>
    </citation>
    <scope>NUCLEOTIDE SEQUENCE [LARGE SCALE GENOMIC DNA]</scope>
    <source>
        <strain evidence="3 5">ATCC 33800</strain>
    </source>
</reference>
<dbReference type="Proteomes" id="UP000682967">
    <property type="component" value="Plasmid pHsi204"/>
</dbReference>
<evidence type="ECO:0000256" key="1">
    <source>
        <dbReference type="SAM" id="MobiDB-lite"/>
    </source>
</evidence>
<dbReference type="GO" id="GO:0004519">
    <property type="term" value="F:endonuclease activity"/>
    <property type="evidence" value="ECO:0007669"/>
    <property type="project" value="UniProtKB-KW"/>
</dbReference>
<evidence type="ECO:0000313" key="4">
    <source>
        <dbReference type="EMBL" id="QUJ74762.1"/>
    </source>
</evidence>
<dbReference type="Proteomes" id="UP000011659">
    <property type="component" value="Unassembled WGS sequence"/>
</dbReference>
<feature type="region of interest" description="Disordered" evidence="1">
    <location>
        <begin position="114"/>
        <end position="186"/>
    </location>
</feature>
<evidence type="ECO:0000313" key="6">
    <source>
        <dbReference type="Proteomes" id="UP000682967"/>
    </source>
</evidence>
<dbReference type="CDD" id="cd00085">
    <property type="entry name" value="HNHc"/>
    <property type="match status" value="1"/>
</dbReference>
<evidence type="ECO:0000313" key="3">
    <source>
        <dbReference type="EMBL" id="EMA06181.1"/>
    </source>
</evidence>